<evidence type="ECO:0000256" key="2">
    <source>
        <dbReference type="ARBA" id="ARBA00023125"/>
    </source>
</evidence>
<dbReference type="InterPro" id="IPR036388">
    <property type="entry name" value="WH-like_DNA-bd_sf"/>
</dbReference>
<evidence type="ECO:0000313" key="4">
    <source>
        <dbReference type="EMBL" id="BCR35211.1"/>
    </source>
</evidence>
<dbReference type="PROSITE" id="PS50949">
    <property type="entry name" value="HTH_GNTR"/>
    <property type="match status" value="1"/>
</dbReference>
<dbReference type="AlphaFoldDB" id="A0A7U9TK39"/>
<dbReference type="Proteomes" id="UP000620133">
    <property type="component" value="Chromosome"/>
</dbReference>
<keyword evidence="2" id="KW-0238">DNA-binding</keyword>
<gene>
    <name evidence="4" type="ORF">MPAN_001040</name>
</gene>
<dbReference type="PANTHER" id="PTHR38445">
    <property type="entry name" value="HTH-TYPE TRANSCRIPTIONAL REPRESSOR YTRA"/>
    <property type="match status" value="1"/>
</dbReference>
<dbReference type="GO" id="GO:0003700">
    <property type="term" value="F:DNA-binding transcription factor activity"/>
    <property type="evidence" value="ECO:0007669"/>
    <property type="project" value="InterPro"/>
</dbReference>
<evidence type="ECO:0000313" key="5">
    <source>
        <dbReference type="Proteomes" id="UP000620133"/>
    </source>
</evidence>
<dbReference type="Gene3D" id="1.10.10.10">
    <property type="entry name" value="Winged helix-like DNA-binding domain superfamily/Winged helix DNA-binding domain"/>
    <property type="match status" value="1"/>
</dbReference>
<keyword evidence="3" id="KW-0804">Transcription</keyword>
<reference evidence="4" key="1">
    <citation type="submission" date="2021-01" db="EMBL/GenBank/DDBJ databases">
        <title>Draft genome sequence of Acholeplasmataceae bacterium strain Mahy22.</title>
        <authorList>
            <person name="Watanabe M."/>
            <person name="Kojima H."/>
            <person name="Fukui M."/>
        </authorList>
    </citation>
    <scope>NUCLEOTIDE SEQUENCE</scope>
    <source>
        <strain evidence="4">Mahy22</strain>
    </source>
</reference>
<accession>A0A7U9TK39</accession>
<dbReference type="SUPFAM" id="SSF46785">
    <property type="entry name" value="Winged helix' DNA-binding domain"/>
    <property type="match status" value="1"/>
</dbReference>
<dbReference type="GO" id="GO:0003677">
    <property type="term" value="F:DNA binding"/>
    <property type="evidence" value="ECO:0007669"/>
    <property type="project" value="UniProtKB-KW"/>
</dbReference>
<protein>
    <submittedName>
        <fullName evidence="4">GntR family transcriptional regulator</fullName>
    </submittedName>
</protein>
<dbReference type="InterPro" id="IPR036390">
    <property type="entry name" value="WH_DNA-bd_sf"/>
</dbReference>
<sequence length="116" mass="13528">MVKSKIDLFMRIKENFKSLIEKGAYLEGEMLPSVRKASSDLGVNPNTVQKAYQELADENYIEIIPKKGAYVKKYIHHPEKELVQSIQQQIDILKKHYTKDEILMMIKKHLEGDNHD</sequence>
<organism evidence="4 5">
    <name type="scientific">Mariniplasma anaerobium</name>
    <dbReference type="NCBI Taxonomy" id="2735436"/>
    <lineage>
        <taxon>Bacteria</taxon>
        <taxon>Bacillati</taxon>
        <taxon>Mycoplasmatota</taxon>
        <taxon>Mollicutes</taxon>
        <taxon>Acholeplasmatales</taxon>
        <taxon>Acholeplasmataceae</taxon>
        <taxon>Mariniplasma</taxon>
    </lineage>
</organism>
<keyword evidence="5" id="KW-1185">Reference proteome</keyword>
<dbReference type="RefSeq" id="WP_176239085.1">
    <property type="nucleotide sequence ID" value="NZ_AP024412.1"/>
</dbReference>
<dbReference type="SMART" id="SM00345">
    <property type="entry name" value="HTH_GNTR"/>
    <property type="match status" value="1"/>
</dbReference>
<dbReference type="KEGG" id="manr:MPAN_001040"/>
<keyword evidence="1" id="KW-0805">Transcription regulation</keyword>
<dbReference type="EMBL" id="AP024412">
    <property type="protein sequence ID" value="BCR35211.1"/>
    <property type="molecule type" value="Genomic_DNA"/>
</dbReference>
<dbReference type="CDD" id="cd07377">
    <property type="entry name" value="WHTH_GntR"/>
    <property type="match status" value="1"/>
</dbReference>
<dbReference type="InterPro" id="IPR000524">
    <property type="entry name" value="Tscrpt_reg_HTH_GntR"/>
</dbReference>
<dbReference type="Pfam" id="PF00392">
    <property type="entry name" value="GntR"/>
    <property type="match status" value="1"/>
</dbReference>
<name>A0A7U9TK39_9MOLU</name>
<evidence type="ECO:0000256" key="1">
    <source>
        <dbReference type="ARBA" id="ARBA00023015"/>
    </source>
</evidence>
<proteinExistence type="predicted"/>
<evidence type="ECO:0000256" key="3">
    <source>
        <dbReference type="ARBA" id="ARBA00023163"/>
    </source>
</evidence>
<dbReference type="PANTHER" id="PTHR38445:SF9">
    <property type="entry name" value="HTH-TYPE TRANSCRIPTIONAL REPRESSOR YTRA"/>
    <property type="match status" value="1"/>
</dbReference>